<name>A0ABP0SN35_9DINO</name>
<gene>
    <name evidence="1" type="ORF">CCMP2556_LOCUS52627</name>
</gene>
<dbReference type="SUPFAM" id="SSF49764">
    <property type="entry name" value="HSP20-like chaperones"/>
    <property type="match status" value="1"/>
</dbReference>
<proteinExistence type="predicted"/>
<comment type="caution">
    <text evidence="1">The sequence shown here is derived from an EMBL/GenBank/DDBJ whole genome shotgun (WGS) entry which is preliminary data.</text>
</comment>
<feature type="non-terminal residue" evidence="1">
    <location>
        <position position="1"/>
    </location>
</feature>
<sequence length="276" mass="31400">VRTHFASYRFAAAKQEEASVSSGHASAGHAAVLLAVESSLPEPTQEDLLMKNLMARAPHNTWFTSADVRCWLKNKRGQSYKGNLSEKIEKAIGHLVDHGLLDLYEPETPPAEGHTASFTEREITMFSVELGDEREAFVKVHLCVMGVESKTDQDLRCAFRRDAVDLQIPDLKGQAWRFFRDDLQHDIVPDLCSFYIRKNHVVLCLRKKRRESGYEGWTDLLALGRPKRKRTEEAEATEPDDEVKNFLGHLHHHGDDDLKMRVGQWVAMAREALSRP</sequence>
<dbReference type="Gene3D" id="2.60.40.790">
    <property type="match status" value="1"/>
</dbReference>
<dbReference type="PANTHER" id="PTHR13164">
    <property type="entry name" value="CALICYLIN BINDING PROTEIN"/>
    <property type="match status" value="1"/>
</dbReference>
<evidence type="ECO:0000313" key="1">
    <source>
        <dbReference type="EMBL" id="CAK9113744.1"/>
    </source>
</evidence>
<dbReference type="PANTHER" id="PTHR13164:SF3">
    <property type="entry name" value="CALCYCLIN-BINDING PROTEIN"/>
    <property type="match status" value="1"/>
</dbReference>
<evidence type="ECO:0008006" key="3">
    <source>
        <dbReference type="Google" id="ProtNLM"/>
    </source>
</evidence>
<accession>A0ABP0SN35</accession>
<organism evidence="1 2">
    <name type="scientific">Durusdinium trenchii</name>
    <dbReference type="NCBI Taxonomy" id="1381693"/>
    <lineage>
        <taxon>Eukaryota</taxon>
        <taxon>Sar</taxon>
        <taxon>Alveolata</taxon>
        <taxon>Dinophyceae</taxon>
        <taxon>Suessiales</taxon>
        <taxon>Symbiodiniaceae</taxon>
        <taxon>Durusdinium</taxon>
    </lineage>
</organism>
<reference evidence="1 2" key="1">
    <citation type="submission" date="2024-02" db="EMBL/GenBank/DDBJ databases">
        <authorList>
            <person name="Chen Y."/>
            <person name="Shah S."/>
            <person name="Dougan E. K."/>
            <person name="Thang M."/>
            <person name="Chan C."/>
        </authorList>
    </citation>
    <scope>NUCLEOTIDE SEQUENCE [LARGE SCALE GENOMIC DNA]</scope>
</reference>
<protein>
    <recommendedName>
        <fullName evidence="3">CS domain-containing protein</fullName>
    </recommendedName>
</protein>
<keyword evidence="2" id="KW-1185">Reference proteome</keyword>
<dbReference type="InterPro" id="IPR052289">
    <property type="entry name" value="Calcyclin-binding_UBL-bridge"/>
</dbReference>
<evidence type="ECO:0000313" key="2">
    <source>
        <dbReference type="Proteomes" id="UP001642484"/>
    </source>
</evidence>
<dbReference type="EMBL" id="CAXAMN010027908">
    <property type="protein sequence ID" value="CAK9113744.1"/>
    <property type="molecule type" value="Genomic_DNA"/>
</dbReference>
<dbReference type="Proteomes" id="UP001642484">
    <property type="component" value="Unassembled WGS sequence"/>
</dbReference>
<dbReference type="InterPro" id="IPR008978">
    <property type="entry name" value="HSP20-like_chaperone"/>
</dbReference>